<gene>
    <name evidence="10" type="ORF">LPB142_12165</name>
</gene>
<sequence length="306" mass="33102">MAGGGPSGGGSGSSIYRGAAGRLMLPGWLMIGLFMLVPVLLMAVYSFLTQEFRGGVIWRPTLAAYDHFFLNRGFFGDEPPVIEWTYLTIFWRSIWQAGLATLLCLIVGFPTAWFIATRAPRSRALWLFLVTVPYWVNLLIRTVSMKFLIRDGGPLNELLNALGLFDGALGIVNTNLAVQLGLFYSYLPFMVLPIYAAVERYDFALSEAAADLYAGAWETLALIILPVVKPGIVAGCILVFVPSLGAFLAPDLLGGAKAFMIGSLIEEQFKGAAGNWPFGAAVSMVLMTIVMGVLLVYARAQAKGGK</sequence>
<keyword evidence="5 8" id="KW-0812">Transmembrane</keyword>
<evidence type="ECO:0000259" key="9">
    <source>
        <dbReference type="PROSITE" id="PS50928"/>
    </source>
</evidence>
<feature type="transmembrane region" description="Helical" evidence="8">
    <location>
        <begin position="176"/>
        <end position="198"/>
    </location>
</feature>
<evidence type="ECO:0000256" key="2">
    <source>
        <dbReference type="ARBA" id="ARBA00007069"/>
    </source>
</evidence>
<feature type="transmembrane region" description="Helical" evidence="8">
    <location>
        <begin position="125"/>
        <end position="149"/>
    </location>
</feature>
<evidence type="ECO:0000256" key="7">
    <source>
        <dbReference type="ARBA" id="ARBA00023136"/>
    </source>
</evidence>
<keyword evidence="6 8" id="KW-1133">Transmembrane helix</keyword>
<name>A0A1D9MDN1_9RHOB</name>
<dbReference type="KEGG" id="rhp:LPB142_12165"/>
<dbReference type="InterPro" id="IPR000515">
    <property type="entry name" value="MetI-like"/>
</dbReference>
<evidence type="ECO:0000256" key="1">
    <source>
        <dbReference type="ARBA" id="ARBA00004651"/>
    </source>
</evidence>
<dbReference type="GO" id="GO:0055085">
    <property type="term" value="P:transmembrane transport"/>
    <property type="evidence" value="ECO:0007669"/>
    <property type="project" value="InterPro"/>
</dbReference>
<dbReference type="EMBL" id="CP017781">
    <property type="protein sequence ID" value="AOZ69985.1"/>
    <property type="molecule type" value="Genomic_DNA"/>
</dbReference>
<evidence type="ECO:0000313" key="10">
    <source>
        <dbReference type="EMBL" id="AOZ69985.1"/>
    </source>
</evidence>
<dbReference type="Proteomes" id="UP000176562">
    <property type="component" value="Chromosome"/>
</dbReference>
<evidence type="ECO:0000256" key="6">
    <source>
        <dbReference type="ARBA" id="ARBA00022989"/>
    </source>
</evidence>
<comment type="similarity">
    <text evidence="2">Belongs to the binding-protein-dependent transport system permease family. CysTW subfamily.</text>
</comment>
<keyword evidence="4" id="KW-1003">Cell membrane</keyword>
<evidence type="ECO:0000256" key="8">
    <source>
        <dbReference type="RuleBase" id="RU363032"/>
    </source>
</evidence>
<keyword evidence="7 8" id="KW-0472">Membrane</keyword>
<evidence type="ECO:0000256" key="5">
    <source>
        <dbReference type="ARBA" id="ARBA00022692"/>
    </source>
</evidence>
<feature type="transmembrane region" description="Helical" evidence="8">
    <location>
        <begin position="276"/>
        <end position="298"/>
    </location>
</feature>
<dbReference type="InterPro" id="IPR035906">
    <property type="entry name" value="MetI-like_sf"/>
</dbReference>
<feature type="domain" description="ABC transmembrane type-1" evidence="9">
    <location>
        <begin position="90"/>
        <end position="297"/>
    </location>
</feature>
<reference evidence="10 11" key="1">
    <citation type="submission" date="2016-10" db="EMBL/GenBank/DDBJ databases">
        <title>Rhodobacter sp. LPB0142, isolated from sea water.</title>
        <authorList>
            <person name="Kim E."/>
            <person name="Yi H."/>
        </authorList>
    </citation>
    <scope>NUCLEOTIDE SEQUENCE [LARGE SCALE GENOMIC DNA]</scope>
    <source>
        <strain evidence="10 11">LPB0142</strain>
    </source>
</reference>
<dbReference type="PANTHER" id="PTHR42929:SF1">
    <property type="entry name" value="INNER MEMBRANE ABC TRANSPORTER PERMEASE PROTEIN YDCU-RELATED"/>
    <property type="match status" value="1"/>
</dbReference>
<organism evidence="10 11">
    <name type="scientific">Rhodobacter xanthinilyticus</name>
    <dbReference type="NCBI Taxonomy" id="1850250"/>
    <lineage>
        <taxon>Bacteria</taxon>
        <taxon>Pseudomonadati</taxon>
        <taxon>Pseudomonadota</taxon>
        <taxon>Alphaproteobacteria</taxon>
        <taxon>Rhodobacterales</taxon>
        <taxon>Rhodobacter group</taxon>
        <taxon>Rhodobacter</taxon>
    </lineage>
</organism>
<accession>A0A1D9MDN1</accession>
<keyword evidence="11" id="KW-1185">Reference proteome</keyword>
<evidence type="ECO:0000313" key="11">
    <source>
        <dbReference type="Proteomes" id="UP000176562"/>
    </source>
</evidence>
<dbReference type="RefSeq" id="WP_071166541.1">
    <property type="nucleotide sequence ID" value="NZ_CP017781.1"/>
</dbReference>
<dbReference type="CDD" id="cd06261">
    <property type="entry name" value="TM_PBP2"/>
    <property type="match status" value="1"/>
</dbReference>
<protein>
    <submittedName>
        <fullName evidence="10">ABC transporter permease</fullName>
    </submittedName>
</protein>
<evidence type="ECO:0000256" key="3">
    <source>
        <dbReference type="ARBA" id="ARBA00022448"/>
    </source>
</evidence>
<dbReference type="AlphaFoldDB" id="A0A1D9MDN1"/>
<feature type="transmembrane region" description="Helical" evidence="8">
    <location>
        <begin position="27"/>
        <end position="48"/>
    </location>
</feature>
<dbReference type="STRING" id="1850250.LPB142_12165"/>
<proteinExistence type="inferred from homology"/>
<dbReference type="SUPFAM" id="SSF161098">
    <property type="entry name" value="MetI-like"/>
    <property type="match status" value="1"/>
</dbReference>
<dbReference type="Gene3D" id="1.10.3720.10">
    <property type="entry name" value="MetI-like"/>
    <property type="match status" value="1"/>
</dbReference>
<evidence type="ECO:0000256" key="4">
    <source>
        <dbReference type="ARBA" id="ARBA00022475"/>
    </source>
</evidence>
<comment type="subcellular location">
    <subcellularLocation>
        <location evidence="1 8">Cell membrane</location>
        <topology evidence="1 8">Multi-pass membrane protein</topology>
    </subcellularLocation>
</comment>
<feature type="transmembrane region" description="Helical" evidence="8">
    <location>
        <begin position="219"/>
        <end position="241"/>
    </location>
</feature>
<feature type="transmembrane region" description="Helical" evidence="8">
    <location>
        <begin position="94"/>
        <end position="116"/>
    </location>
</feature>
<dbReference type="PANTHER" id="PTHR42929">
    <property type="entry name" value="INNER MEMBRANE ABC TRANSPORTER PERMEASE PROTEIN YDCU-RELATED-RELATED"/>
    <property type="match status" value="1"/>
</dbReference>
<dbReference type="PROSITE" id="PS50928">
    <property type="entry name" value="ABC_TM1"/>
    <property type="match status" value="1"/>
</dbReference>
<dbReference type="Pfam" id="PF00528">
    <property type="entry name" value="BPD_transp_1"/>
    <property type="match status" value="1"/>
</dbReference>
<keyword evidence="3 8" id="KW-0813">Transport</keyword>
<dbReference type="GO" id="GO:0005886">
    <property type="term" value="C:plasma membrane"/>
    <property type="evidence" value="ECO:0007669"/>
    <property type="project" value="UniProtKB-SubCell"/>
</dbReference>